<organism evidence="2 3">
    <name type="scientific">Planoprotostelium fungivorum</name>
    <dbReference type="NCBI Taxonomy" id="1890364"/>
    <lineage>
        <taxon>Eukaryota</taxon>
        <taxon>Amoebozoa</taxon>
        <taxon>Evosea</taxon>
        <taxon>Variosea</taxon>
        <taxon>Cavosteliida</taxon>
        <taxon>Cavosteliaceae</taxon>
        <taxon>Planoprotostelium</taxon>
    </lineage>
</organism>
<dbReference type="EMBL" id="MDYQ01000131">
    <property type="protein sequence ID" value="PRP81049.1"/>
    <property type="molecule type" value="Genomic_DNA"/>
</dbReference>
<reference evidence="2 3" key="1">
    <citation type="journal article" date="2018" name="Genome Biol. Evol.">
        <title>Multiple Roots of Fruiting Body Formation in Amoebozoa.</title>
        <authorList>
            <person name="Hillmann F."/>
            <person name="Forbes G."/>
            <person name="Novohradska S."/>
            <person name="Ferling I."/>
            <person name="Riege K."/>
            <person name="Groth M."/>
            <person name="Westermann M."/>
            <person name="Marz M."/>
            <person name="Spaller T."/>
            <person name="Winckler T."/>
            <person name="Schaap P."/>
            <person name="Glockner G."/>
        </authorList>
    </citation>
    <scope>NUCLEOTIDE SEQUENCE [LARGE SCALE GENOMIC DNA]</scope>
    <source>
        <strain evidence="2 3">Jena</strain>
    </source>
</reference>
<evidence type="ECO:0000256" key="1">
    <source>
        <dbReference type="SAM" id="SignalP"/>
    </source>
</evidence>
<feature type="signal peptide" evidence="1">
    <location>
        <begin position="1"/>
        <end position="22"/>
    </location>
</feature>
<evidence type="ECO:0000313" key="2">
    <source>
        <dbReference type="EMBL" id="PRP81049.1"/>
    </source>
</evidence>
<keyword evidence="3" id="KW-1185">Reference proteome</keyword>
<dbReference type="AlphaFoldDB" id="A0A2P6NAT4"/>
<feature type="chain" id="PRO_5015119568" description="Secreted protein" evidence="1">
    <location>
        <begin position="23"/>
        <end position="97"/>
    </location>
</feature>
<dbReference type="InParanoid" id="A0A2P6NAT4"/>
<comment type="caution">
    <text evidence="2">The sequence shown here is derived from an EMBL/GenBank/DDBJ whole genome shotgun (WGS) entry which is preliminary data.</text>
</comment>
<gene>
    <name evidence="2" type="ORF">PROFUN_11127</name>
</gene>
<accession>A0A2P6NAT4</accession>
<sequence>MKKKKTLLQLLSLLCFGSFTPSKRLILYSSATHFHRATRPYRIIRANKEVACHTLEVLSLQALPPALLVGFVTRSHGIMNGQMIFITVIFKNNSEAI</sequence>
<evidence type="ECO:0008006" key="4">
    <source>
        <dbReference type="Google" id="ProtNLM"/>
    </source>
</evidence>
<dbReference type="Proteomes" id="UP000241769">
    <property type="component" value="Unassembled WGS sequence"/>
</dbReference>
<protein>
    <recommendedName>
        <fullName evidence="4">Secreted protein</fullName>
    </recommendedName>
</protein>
<evidence type="ECO:0000313" key="3">
    <source>
        <dbReference type="Proteomes" id="UP000241769"/>
    </source>
</evidence>
<proteinExistence type="predicted"/>
<keyword evidence="1" id="KW-0732">Signal</keyword>
<name>A0A2P6NAT4_9EUKA</name>